<evidence type="ECO:0000256" key="2">
    <source>
        <dbReference type="SAM" id="MobiDB-lite"/>
    </source>
</evidence>
<gene>
    <name evidence="3" type="ORF">SS50377_17122</name>
    <name evidence="4" type="ORF">SS50377_28406</name>
</gene>
<feature type="region of interest" description="Disordered" evidence="2">
    <location>
        <begin position="1"/>
        <end position="42"/>
    </location>
</feature>
<feature type="coiled-coil region" evidence="1">
    <location>
        <begin position="715"/>
        <end position="742"/>
    </location>
</feature>
<feature type="region of interest" description="Disordered" evidence="2">
    <location>
        <begin position="70"/>
        <end position="93"/>
    </location>
</feature>
<feature type="compositionally biased region" description="Low complexity" evidence="2">
    <location>
        <begin position="231"/>
        <end position="242"/>
    </location>
</feature>
<feature type="compositionally biased region" description="Polar residues" evidence="2">
    <location>
        <begin position="27"/>
        <end position="42"/>
    </location>
</feature>
<name>V6LHL8_9EUKA</name>
<dbReference type="EMBL" id="AUWU02000009">
    <property type="protein sequence ID" value="KAH0569457.1"/>
    <property type="molecule type" value="Genomic_DNA"/>
</dbReference>
<evidence type="ECO:0000256" key="1">
    <source>
        <dbReference type="SAM" id="Coils"/>
    </source>
</evidence>
<feature type="region of interest" description="Disordered" evidence="2">
    <location>
        <begin position="215"/>
        <end position="244"/>
    </location>
</feature>
<feature type="coiled-coil region" evidence="1">
    <location>
        <begin position="586"/>
        <end position="629"/>
    </location>
</feature>
<evidence type="ECO:0000313" key="5">
    <source>
        <dbReference type="Proteomes" id="UP000018208"/>
    </source>
</evidence>
<dbReference type="AlphaFoldDB" id="V6LHL8"/>
<evidence type="ECO:0000313" key="3">
    <source>
        <dbReference type="EMBL" id="EST43181.1"/>
    </source>
</evidence>
<feature type="compositionally biased region" description="Basic residues" evidence="2">
    <location>
        <begin position="221"/>
        <end position="230"/>
    </location>
</feature>
<reference evidence="3 4" key="1">
    <citation type="journal article" date="2014" name="PLoS Genet.">
        <title>The Genome of Spironucleus salmonicida Highlights a Fish Pathogen Adapted to Fluctuating Environments.</title>
        <authorList>
            <person name="Xu F."/>
            <person name="Jerlstrom-Hultqvist J."/>
            <person name="Einarsson E."/>
            <person name="Astvaldsson A."/>
            <person name="Svard S.G."/>
            <person name="Andersson J.O."/>
        </authorList>
    </citation>
    <scope>NUCLEOTIDE SEQUENCE</scope>
    <source>
        <strain evidence="4">ATCC 50377</strain>
    </source>
</reference>
<evidence type="ECO:0000313" key="4">
    <source>
        <dbReference type="EMBL" id="KAH0569457.1"/>
    </source>
</evidence>
<proteinExistence type="predicted"/>
<dbReference type="Proteomes" id="UP000018208">
    <property type="component" value="Unassembled WGS sequence"/>
</dbReference>
<dbReference type="EMBL" id="KI546141">
    <property type="protein sequence ID" value="EST43181.1"/>
    <property type="molecule type" value="Genomic_DNA"/>
</dbReference>
<keyword evidence="1" id="KW-0175">Coiled coil</keyword>
<organism evidence="3">
    <name type="scientific">Spironucleus salmonicida</name>
    <dbReference type="NCBI Taxonomy" id="348837"/>
    <lineage>
        <taxon>Eukaryota</taxon>
        <taxon>Metamonada</taxon>
        <taxon>Diplomonadida</taxon>
        <taxon>Hexamitidae</taxon>
        <taxon>Hexamitinae</taxon>
        <taxon>Spironucleus</taxon>
    </lineage>
</organism>
<dbReference type="VEuPathDB" id="GiardiaDB:SS50377_28406"/>
<reference evidence="4" key="2">
    <citation type="submission" date="2020-12" db="EMBL/GenBank/DDBJ databases">
        <title>New Spironucleus salmonicida genome in near-complete chromosomes.</title>
        <authorList>
            <person name="Xu F."/>
            <person name="Kurt Z."/>
            <person name="Jimenez-Gonzalez A."/>
            <person name="Astvaldsson A."/>
            <person name="Andersson J.O."/>
            <person name="Svard S.G."/>
        </authorList>
    </citation>
    <scope>NUCLEOTIDE SEQUENCE</scope>
    <source>
        <strain evidence="4">ATCC 50377</strain>
    </source>
</reference>
<keyword evidence="5" id="KW-1185">Reference proteome</keyword>
<protein>
    <submittedName>
        <fullName evidence="3">Uncharacterized protein</fullName>
    </submittedName>
</protein>
<sequence length="809" mass="92023">MDQLPKRSTSKLGMKGEGGKGLKRSLSKIQNAQGSFSNNSTNFKFRPAAEKVIVDDEEEVHVRKPAKAFYIPDSDITDEQRRQSESQQEEAEKAPTFNFMDLLQEEVQQEVDNISFQNEHEKTEHEIITKDLLSNISQDIQQLPDTDEHQQLHITDYFPQETADLQVAEQKQAEALEQTAVVPLQLKDSQEFDPEIQNPFQYILVDYVNYENRSSKQLQSKSKKAPRKQLSRSSSNNGSSNSLKFKAASTSSFHIEEEEVKVKLQLKAFYIPDSEQVPQHALDSEENLLQQQIPAFSFSDLIKDELKVPEPFSTIQSDSEDYERAPINPKIAFSKPDLPPPSQTLMELATLPGLETSIPAENLQILDSATMSMLESLSGSQCKIPEPFTTNEDDITEFFVQNAKKSSFSSPQLEQEPELVSSAGGTEKLSFQTESDAQDNSQIFAMGEQEQQNDSNEKLSFQDTNHSLSNITEGSQEAKGPVEPQEQPRNAFKPLICDLAELKPIEQLSVLGTAKSSFVKDGHFKRQNSAVKNKGTALQFKQSVEKKVEETIEEVAVKHTFLGFDNNDKDAPAYVSPDDLLDSKHIQDMIEKEREEKRIQDELEQQMHEEEMQRQKEAAESLIQEQITQMKITHEQQAQVQIQKLKKRKNAKKQGTMNAINEFQQTATEACQHFMDDVKVLEEGTTAEHFRGQLVLKRLCELRNVAQEYCQFKSGTIQKKRLKMLENENQALNQQVQALESVLLNGDLLTIQMKRCLLSKSGDIYSAREERKPEIIPVYEEAPRKIYFHPESDEGMDEADKLAFKYGHM</sequence>
<accession>V6LHL8</accession>